<evidence type="ECO:0000313" key="1">
    <source>
        <dbReference type="EMBL" id="VDM97803.1"/>
    </source>
</evidence>
<protein>
    <submittedName>
        <fullName evidence="3">COMM domain-containing protein</fullName>
    </submittedName>
</protein>
<dbReference type="PANTHER" id="PTHR12333:SF0">
    <property type="entry name" value="COMM DOMAIN-CONTAINING PROTEIN 10"/>
    <property type="match status" value="1"/>
</dbReference>
<accession>A0A0N5CPB8</accession>
<gene>
    <name evidence="1" type="ORF">TCLT_LOCUS2056</name>
</gene>
<keyword evidence="2" id="KW-1185">Reference proteome</keyword>
<dbReference type="Proteomes" id="UP000276776">
    <property type="component" value="Unassembled WGS sequence"/>
</dbReference>
<organism evidence="3">
    <name type="scientific">Thelazia callipaeda</name>
    <name type="common">Oriental eyeworm</name>
    <name type="synonym">Parasitic nematode</name>
    <dbReference type="NCBI Taxonomy" id="103827"/>
    <lineage>
        <taxon>Eukaryota</taxon>
        <taxon>Metazoa</taxon>
        <taxon>Ecdysozoa</taxon>
        <taxon>Nematoda</taxon>
        <taxon>Chromadorea</taxon>
        <taxon>Rhabditida</taxon>
        <taxon>Spirurina</taxon>
        <taxon>Spiruromorpha</taxon>
        <taxon>Thelazioidea</taxon>
        <taxon>Thelaziidae</taxon>
        <taxon>Thelazia</taxon>
    </lineage>
</organism>
<evidence type="ECO:0000313" key="3">
    <source>
        <dbReference type="WBParaSite" id="TCLT_0000205501-mRNA-1"/>
    </source>
</evidence>
<sequence>MSSEALKLLSFGSKESFEQLIQLGALKFTLISKFVLERIPDEIDLTDVLIGEELKEILEGSEIDSTSRNTVLLTIYELWRNIAYYQPKLQPLLESLKEAGFDHEMRDTVVQIWSDYGFTLSEKLRSMSFSGRPCVNDIGWTLRMCVASSDNPTMHDVEAILQFDTDQGLKICELNKDKLVELYTIIQEVQRNLDVLLKKC</sequence>
<dbReference type="EMBL" id="UYYF01000348">
    <property type="protein sequence ID" value="VDM97803.1"/>
    <property type="molecule type" value="Genomic_DNA"/>
</dbReference>
<dbReference type="InterPro" id="IPR037361">
    <property type="entry name" value="COMMD10"/>
</dbReference>
<dbReference type="WBParaSite" id="TCLT_0000205501-mRNA-1">
    <property type="protein sequence ID" value="TCLT_0000205501-mRNA-1"/>
    <property type="gene ID" value="TCLT_0000205501"/>
</dbReference>
<name>A0A0N5CPB8_THECL</name>
<reference evidence="1 2" key="2">
    <citation type="submission" date="2018-11" db="EMBL/GenBank/DDBJ databases">
        <authorList>
            <consortium name="Pathogen Informatics"/>
        </authorList>
    </citation>
    <scope>NUCLEOTIDE SEQUENCE [LARGE SCALE GENOMIC DNA]</scope>
</reference>
<dbReference type="OrthoDB" id="77522at2759"/>
<dbReference type="OMA" id="NIAYYQP"/>
<dbReference type="AlphaFoldDB" id="A0A0N5CPB8"/>
<proteinExistence type="predicted"/>
<reference evidence="3" key="1">
    <citation type="submission" date="2017-02" db="UniProtKB">
        <authorList>
            <consortium name="WormBaseParasite"/>
        </authorList>
    </citation>
    <scope>IDENTIFICATION</scope>
</reference>
<dbReference type="STRING" id="103827.A0A0N5CPB8"/>
<dbReference type="PANTHER" id="PTHR12333">
    <property type="entry name" value="COMM DOMAIN CONTAINING PROTEIN 10"/>
    <property type="match status" value="1"/>
</dbReference>
<evidence type="ECO:0000313" key="2">
    <source>
        <dbReference type="Proteomes" id="UP000276776"/>
    </source>
</evidence>